<dbReference type="AlphaFoldDB" id="A0A328TVD3"/>
<accession>A0A328TVD3</accession>
<dbReference type="Pfam" id="PF23127">
    <property type="entry name" value="DotM_C"/>
    <property type="match status" value="1"/>
</dbReference>
<feature type="compositionally biased region" description="Low complexity" evidence="1">
    <location>
        <begin position="421"/>
        <end position="433"/>
    </location>
</feature>
<keyword evidence="2" id="KW-1133">Transmembrane helix</keyword>
<dbReference type="EMBL" id="LJAM02000094">
    <property type="protein sequence ID" value="RAP71816.1"/>
    <property type="molecule type" value="Genomic_DNA"/>
</dbReference>
<organism evidence="4 5">
    <name type="scientific">Candidatus Erwinia dacicola</name>
    <dbReference type="NCBI Taxonomy" id="252393"/>
    <lineage>
        <taxon>Bacteria</taxon>
        <taxon>Pseudomonadati</taxon>
        <taxon>Pseudomonadota</taxon>
        <taxon>Gammaproteobacteria</taxon>
        <taxon>Enterobacterales</taxon>
        <taxon>Erwiniaceae</taxon>
        <taxon>Erwinia</taxon>
    </lineage>
</organism>
<keyword evidence="2" id="KW-0812">Transmembrane</keyword>
<dbReference type="RefSeq" id="WP_162475395.1">
    <property type="nucleotide sequence ID" value="NZ_LJAM02000094.1"/>
</dbReference>
<reference evidence="4" key="1">
    <citation type="submission" date="2018-04" db="EMBL/GenBank/DDBJ databases">
        <title>Genomes of the Obligate Erwinia dacicola and Facultative Enterobacter sp. OLF Endosymbionts of the Olive Fruit fly, Bactrocera oleae.</title>
        <authorList>
            <person name="Estes A.M."/>
            <person name="Hearn D.J."/>
            <person name="Agarwal S."/>
            <person name="Pierson E.A."/>
            <person name="Dunning-Hotopp J.C."/>
        </authorList>
    </citation>
    <scope>NUCLEOTIDE SEQUENCE [LARGE SCALE GENOMIC DNA]</scope>
    <source>
        <strain evidence="4">Oroville</strain>
    </source>
</reference>
<evidence type="ECO:0000256" key="1">
    <source>
        <dbReference type="SAM" id="MobiDB-lite"/>
    </source>
</evidence>
<protein>
    <recommendedName>
        <fullName evidence="3">DotM C-terminal cytoplasmic domain-containing protein</fullName>
    </recommendedName>
</protein>
<keyword evidence="2" id="KW-0472">Membrane</keyword>
<comment type="caution">
    <text evidence="4">The sequence shown here is derived from an EMBL/GenBank/DDBJ whole genome shotgun (WGS) entry which is preliminary data.</text>
</comment>
<feature type="transmembrane region" description="Helical" evidence="2">
    <location>
        <begin position="85"/>
        <end position="104"/>
    </location>
</feature>
<proteinExistence type="predicted"/>
<keyword evidence="5" id="KW-1185">Reference proteome</keyword>
<evidence type="ECO:0000313" key="5">
    <source>
        <dbReference type="Proteomes" id="UP000244334"/>
    </source>
</evidence>
<sequence length="433" mass="48680">MQKGMPTEYLVGLIILALAVLHILLWFGGSGDIVYGYSYLMFHFYDLILPASGFRDATLAMLARSGYYAETTKFMDFCSLLNATAYPFVLIYLLLAAWTVRVVLRSKRYRFNRQFTLSQLAAVLVKRSPGVAHILSRYHAFPDQLLNYTDEESAAPLSPQEFAEKHQLITRSRLFRKRRAQKIFRQQINFDSFKNGNLHFKPYEAALAAAFYRVRVHNDRPFAQQLFDKLNLSCLESKDGFPVFAPVMNEVKAVLTGAQEDNDRPAFQEWVKGYRSTRTCLYALLDADLSLPPAQFRWLKGLDRPLWMALSSVGRGKKFVEGAGIIAFSQTETWLKTEAHKTPAYQALAATVRAAANGLERELAAIGETQPPVFERPKGQVLLHDALARHLILQPEPVNAPEAEADIPVTETKVQPTQVVSPASAAPSSLTDF</sequence>
<evidence type="ECO:0000256" key="2">
    <source>
        <dbReference type="SAM" id="Phobius"/>
    </source>
</evidence>
<feature type="region of interest" description="Disordered" evidence="1">
    <location>
        <begin position="411"/>
        <end position="433"/>
    </location>
</feature>
<feature type="transmembrane region" description="Helical" evidence="2">
    <location>
        <begin position="9"/>
        <end position="29"/>
    </location>
</feature>
<evidence type="ECO:0000313" key="4">
    <source>
        <dbReference type="EMBL" id="RAP71816.1"/>
    </source>
</evidence>
<feature type="domain" description="DotM C-terminal cytoplasmic" evidence="3">
    <location>
        <begin position="179"/>
        <end position="351"/>
    </location>
</feature>
<name>A0A328TVD3_9GAMM</name>
<dbReference type="Proteomes" id="UP000244334">
    <property type="component" value="Unassembled WGS sequence"/>
</dbReference>
<dbReference type="InterPro" id="IPR056464">
    <property type="entry name" value="DotM_C"/>
</dbReference>
<evidence type="ECO:0000259" key="3">
    <source>
        <dbReference type="Pfam" id="PF23127"/>
    </source>
</evidence>
<gene>
    <name evidence="4" type="ORF">ACZ87_01359</name>
</gene>